<feature type="transmembrane region" description="Helical" evidence="1">
    <location>
        <begin position="33"/>
        <end position="54"/>
    </location>
</feature>
<dbReference type="EMBL" id="CAJEWE010000003">
    <property type="protein sequence ID" value="CAD2070990.1"/>
    <property type="molecule type" value="Genomic_DNA"/>
</dbReference>
<reference evidence="2 3" key="1">
    <citation type="submission" date="2020-07" db="EMBL/GenBank/DDBJ databases">
        <authorList>
            <person name="Criscuolo A."/>
        </authorList>
    </citation>
    <scope>NUCLEOTIDE SEQUENCE [LARGE SCALE GENOMIC DNA]</scope>
    <source>
        <strain evidence="3">CIP 111030</strain>
    </source>
</reference>
<comment type="caution">
    <text evidence="2">The sequence shown here is derived from an EMBL/GenBank/DDBJ whole genome shotgun (WGS) entry which is preliminary data.</text>
</comment>
<keyword evidence="1" id="KW-0812">Transmembrane</keyword>
<dbReference type="AlphaFoldDB" id="A0A6V7R103"/>
<protein>
    <submittedName>
        <fullName evidence="2">Uncharacterized protein</fullName>
    </submittedName>
</protein>
<organism evidence="2 3">
    <name type="scientific">Phocicoccus schoeneichii</name>
    <dbReference type="NCBI Taxonomy" id="1812261"/>
    <lineage>
        <taxon>Bacteria</taxon>
        <taxon>Bacillati</taxon>
        <taxon>Bacillota</taxon>
        <taxon>Bacilli</taxon>
        <taxon>Bacillales</taxon>
        <taxon>Salinicoccaceae</taxon>
        <taxon>Phocicoccus</taxon>
    </lineage>
</organism>
<feature type="transmembrane region" description="Helical" evidence="1">
    <location>
        <begin position="7"/>
        <end position="27"/>
    </location>
</feature>
<keyword evidence="1" id="KW-0472">Membrane</keyword>
<gene>
    <name evidence="2" type="ORF">JEOSCH030_00136</name>
</gene>
<keyword evidence="1" id="KW-1133">Transmembrane helix</keyword>
<sequence length="60" mass="6764">MTKKEILYIVGLVALYILIDIFLFGLLPDNTLWQILVSLLTILLVGGVGLYLLMKLKDTK</sequence>
<evidence type="ECO:0000313" key="3">
    <source>
        <dbReference type="Proteomes" id="UP000521032"/>
    </source>
</evidence>
<evidence type="ECO:0000256" key="1">
    <source>
        <dbReference type="SAM" id="Phobius"/>
    </source>
</evidence>
<dbReference type="Proteomes" id="UP000521032">
    <property type="component" value="Unassembled WGS sequence"/>
</dbReference>
<name>A0A6V7R103_9BACL</name>
<accession>A0A6V7R103</accession>
<proteinExistence type="predicted"/>
<evidence type="ECO:0000313" key="2">
    <source>
        <dbReference type="EMBL" id="CAD2070990.1"/>
    </source>
</evidence>
<keyword evidence="3" id="KW-1185">Reference proteome</keyword>